<reference evidence="2 3" key="1">
    <citation type="submission" date="2024-04" db="EMBL/GenBank/DDBJ databases">
        <title>Flavobacterium sp. DGU11 16S ribosomal RNA gene Genome sequencing and assembly.</title>
        <authorList>
            <person name="Park S."/>
        </authorList>
    </citation>
    <scope>NUCLEOTIDE SEQUENCE [LARGE SCALE GENOMIC DNA]</scope>
    <source>
        <strain evidence="2 3">DGU11</strain>
    </source>
</reference>
<dbReference type="EMBL" id="JBBYHR010000003">
    <property type="protein sequence ID" value="MEL1244181.1"/>
    <property type="molecule type" value="Genomic_DNA"/>
</dbReference>
<comment type="caution">
    <text evidence="2">The sequence shown here is derived from an EMBL/GenBank/DDBJ whole genome shotgun (WGS) entry which is preliminary data.</text>
</comment>
<evidence type="ECO:0000259" key="1">
    <source>
        <dbReference type="Pfam" id="PF12867"/>
    </source>
</evidence>
<evidence type="ECO:0000313" key="2">
    <source>
        <dbReference type="EMBL" id="MEL1244181.1"/>
    </source>
</evidence>
<dbReference type="SUPFAM" id="SSF109854">
    <property type="entry name" value="DinB/YfiT-like putative metalloenzymes"/>
    <property type="match status" value="1"/>
</dbReference>
<dbReference type="RefSeq" id="WP_341696492.1">
    <property type="nucleotide sequence ID" value="NZ_JBBYHR010000003.1"/>
</dbReference>
<dbReference type="Proteomes" id="UP001464555">
    <property type="component" value="Unassembled WGS sequence"/>
</dbReference>
<feature type="domain" description="DinB-like" evidence="1">
    <location>
        <begin position="28"/>
        <end position="175"/>
    </location>
</feature>
<name>A0ABU9HW23_9FLAO</name>
<dbReference type="Gene3D" id="1.20.120.450">
    <property type="entry name" value="dinb family like domain"/>
    <property type="match status" value="1"/>
</dbReference>
<dbReference type="InterPro" id="IPR034660">
    <property type="entry name" value="DinB/YfiT-like"/>
</dbReference>
<keyword evidence="3" id="KW-1185">Reference proteome</keyword>
<gene>
    <name evidence="2" type="ORF">AAEO56_07920</name>
</gene>
<proteinExistence type="predicted"/>
<evidence type="ECO:0000313" key="3">
    <source>
        <dbReference type="Proteomes" id="UP001464555"/>
    </source>
</evidence>
<dbReference type="Pfam" id="PF12867">
    <property type="entry name" value="DinB_2"/>
    <property type="match status" value="1"/>
</dbReference>
<accession>A0ABU9HW23</accession>
<dbReference type="InterPro" id="IPR024775">
    <property type="entry name" value="DinB-like"/>
</dbReference>
<protein>
    <submittedName>
        <fullName evidence="2">DinB family protein</fullName>
    </submittedName>
</protein>
<sequence length="182" mass="20536">MKTNSTKLLQELENITQANIEAAVGFLNFSEQQLNFKAVPGSWSILECLEHLNRYSSFYLPELRKHLSATTDAAKQEFKSGLWGNYLVKMVIPKDGGKKMKTFPAMDPSGSKLDKAVVTQFLETQNELLRIIEVAKSADLNRAGIPVTFTKLIKLKLGDALRFMADHNQRHVRQAQRINLST</sequence>
<organism evidence="2 3">
    <name type="scientific">Flavobacterium arundinis</name>
    <dbReference type="NCBI Taxonomy" id="3139143"/>
    <lineage>
        <taxon>Bacteria</taxon>
        <taxon>Pseudomonadati</taxon>
        <taxon>Bacteroidota</taxon>
        <taxon>Flavobacteriia</taxon>
        <taxon>Flavobacteriales</taxon>
        <taxon>Flavobacteriaceae</taxon>
        <taxon>Flavobacterium</taxon>
    </lineage>
</organism>